<accession>A0ABY8A200</accession>
<dbReference type="EMBL" id="CP095749">
    <property type="protein sequence ID" value="WEB38791.1"/>
    <property type="molecule type" value="Genomic_DNA"/>
</dbReference>
<reference evidence="1 2" key="1">
    <citation type="submission" date="2022-03" db="EMBL/GenBank/DDBJ databases">
        <title>Streptomyces yunnanensis P86,complete genome.</title>
        <authorList>
            <person name="Chen S."/>
            <person name="Zhang Q."/>
        </authorList>
    </citation>
    <scope>NUCLEOTIDE SEQUENCE [LARGE SCALE GENOMIC DNA]</scope>
    <source>
        <strain evidence="1 2">P86</strain>
    </source>
</reference>
<dbReference type="Proteomes" id="UP001218629">
    <property type="component" value="Chromosome"/>
</dbReference>
<gene>
    <name evidence="1" type="ORF">MOV08_05370</name>
</gene>
<organism evidence="1 2">
    <name type="scientific">Streptomyces yunnanensis</name>
    <dbReference type="NCBI Taxonomy" id="156453"/>
    <lineage>
        <taxon>Bacteria</taxon>
        <taxon>Bacillati</taxon>
        <taxon>Actinomycetota</taxon>
        <taxon>Actinomycetes</taxon>
        <taxon>Kitasatosporales</taxon>
        <taxon>Streptomycetaceae</taxon>
        <taxon>Streptomyces</taxon>
    </lineage>
</organism>
<evidence type="ECO:0000313" key="2">
    <source>
        <dbReference type="Proteomes" id="UP001218629"/>
    </source>
</evidence>
<evidence type="ECO:0000313" key="1">
    <source>
        <dbReference type="EMBL" id="WEB38791.1"/>
    </source>
</evidence>
<protein>
    <submittedName>
        <fullName evidence="1">Uncharacterized protein</fullName>
    </submittedName>
</protein>
<name>A0ABY8A200_9ACTN</name>
<sequence>MAVGFTPNIFGFKVVAKWSKARPGLRVVVLDQDDEAVRVVTLEHHWMRTDAMDGPLLCQSVLRALAASHKGLTGDWWRDPETAVWECADHGDIDWFAACDIAGAARALAEIAGEEQ</sequence>
<dbReference type="RefSeq" id="WP_275306548.1">
    <property type="nucleotide sequence ID" value="NZ_CP095749.1"/>
</dbReference>
<proteinExistence type="predicted"/>
<keyword evidence="2" id="KW-1185">Reference proteome</keyword>